<name>A0ABD0MRI9_CIRMR</name>
<proteinExistence type="predicted"/>
<keyword evidence="2" id="KW-1185">Reference proteome</keyword>
<sequence>MFTKRAGTDEAVKASYLIANEIAAASKPFSEGEFIKKCMVKAAELVCPEKKQAFASISLSRNTVAERIEDLARDLNRQLKDKVNTFIAFSVALDETTDVNDVAQLGLFIRGVDESLNITEEFVELVPMTHTTTSNDIYASLIGALDRLEVDWSRAVSVATDGAPSMQRGSTIGNLRPFYLTKIFLTVYPTTPNRAQTQFMKDKGKPVTELDDPEWVCDLAFMVDVTEHLNVLNAKMQGRNKIVTEYYDCIRAFEVKLDLWATQLSQGNPAHFPSLKSVYTTHDKDNMDNVTDVPEELQMELIELQCNTPLKDKFATVTVDLFYQNLGATFPKMTGFASKILS</sequence>
<comment type="caution">
    <text evidence="1">The sequence shown here is derived from an EMBL/GenBank/DDBJ whole genome shotgun (WGS) entry which is preliminary data.</text>
</comment>
<reference evidence="1 2" key="1">
    <citation type="submission" date="2024-05" db="EMBL/GenBank/DDBJ databases">
        <title>Genome sequencing and assembly of Indian major carp, Cirrhinus mrigala (Hamilton, 1822).</title>
        <authorList>
            <person name="Mohindra V."/>
            <person name="Chowdhury L.M."/>
            <person name="Lal K."/>
            <person name="Jena J.K."/>
        </authorList>
    </citation>
    <scope>NUCLEOTIDE SEQUENCE [LARGE SCALE GENOMIC DNA]</scope>
    <source>
        <strain evidence="1">CM1030</strain>
        <tissue evidence="1">Blood</tissue>
    </source>
</reference>
<protein>
    <recommendedName>
        <fullName evidence="3">DUF4371 domain-containing protein</fullName>
    </recommendedName>
</protein>
<gene>
    <name evidence="1" type="ORF">M9458_053124</name>
</gene>
<dbReference type="EMBL" id="JAMKFB020000238">
    <property type="protein sequence ID" value="KAL0151571.1"/>
    <property type="molecule type" value="Genomic_DNA"/>
</dbReference>
<feature type="non-terminal residue" evidence="1">
    <location>
        <position position="342"/>
    </location>
</feature>
<dbReference type="AlphaFoldDB" id="A0ABD0MRI9"/>
<evidence type="ECO:0000313" key="1">
    <source>
        <dbReference type="EMBL" id="KAL0151571.1"/>
    </source>
</evidence>
<accession>A0ABD0MRI9</accession>
<dbReference type="PANTHER" id="PTHR45913:SF5">
    <property type="entry name" value="GENERAL TRANSCRIPTION FACTOR II-I REPEAT DOMAIN-CONTAINING PROTEIN 2A-LIKE PROTEIN"/>
    <property type="match status" value="1"/>
</dbReference>
<dbReference type="PANTHER" id="PTHR45913">
    <property type="entry name" value="EPM2A-INTERACTING PROTEIN 1"/>
    <property type="match status" value="1"/>
</dbReference>
<evidence type="ECO:0000313" key="2">
    <source>
        <dbReference type="Proteomes" id="UP001529510"/>
    </source>
</evidence>
<organism evidence="1 2">
    <name type="scientific">Cirrhinus mrigala</name>
    <name type="common">Mrigala</name>
    <dbReference type="NCBI Taxonomy" id="683832"/>
    <lineage>
        <taxon>Eukaryota</taxon>
        <taxon>Metazoa</taxon>
        <taxon>Chordata</taxon>
        <taxon>Craniata</taxon>
        <taxon>Vertebrata</taxon>
        <taxon>Euteleostomi</taxon>
        <taxon>Actinopterygii</taxon>
        <taxon>Neopterygii</taxon>
        <taxon>Teleostei</taxon>
        <taxon>Ostariophysi</taxon>
        <taxon>Cypriniformes</taxon>
        <taxon>Cyprinidae</taxon>
        <taxon>Labeoninae</taxon>
        <taxon>Labeonini</taxon>
        <taxon>Cirrhinus</taxon>
    </lineage>
</organism>
<evidence type="ECO:0008006" key="3">
    <source>
        <dbReference type="Google" id="ProtNLM"/>
    </source>
</evidence>
<dbReference type="Proteomes" id="UP001529510">
    <property type="component" value="Unassembled WGS sequence"/>
</dbReference>